<dbReference type="InterPro" id="IPR036397">
    <property type="entry name" value="RNaseH_sf"/>
</dbReference>
<evidence type="ECO:0000259" key="1">
    <source>
        <dbReference type="Pfam" id="PF01612"/>
    </source>
</evidence>
<dbReference type="AlphaFoldDB" id="A0A914Q2H9"/>
<dbReference type="GO" id="GO:0008408">
    <property type="term" value="F:3'-5' exonuclease activity"/>
    <property type="evidence" value="ECO:0007669"/>
    <property type="project" value="InterPro"/>
</dbReference>
<organism evidence="2 3">
    <name type="scientific">Panagrolaimus davidi</name>
    <dbReference type="NCBI Taxonomy" id="227884"/>
    <lineage>
        <taxon>Eukaryota</taxon>
        <taxon>Metazoa</taxon>
        <taxon>Ecdysozoa</taxon>
        <taxon>Nematoda</taxon>
        <taxon>Chromadorea</taxon>
        <taxon>Rhabditida</taxon>
        <taxon>Tylenchina</taxon>
        <taxon>Panagrolaimomorpha</taxon>
        <taxon>Panagrolaimoidea</taxon>
        <taxon>Panagrolaimidae</taxon>
        <taxon>Panagrolaimus</taxon>
    </lineage>
</organism>
<proteinExistence type="predicted"/>
<name>A0A914Q2H9_9BILA</name>
<accession>A0A914Q2H9</accession>
<dbReference type="PANTHER" id="PTHR47765:SF2">
    <property type="entry name" value="EXONUCLEASE MUT-7 HOMOLOG"/>
    <property type="match status" value="1"/>
</dbReference>
<dbReference type="GO" id="GO:0006139">
    <property type="term" value="P:nucleobase-containing compound metabolic process"/>
    <property type="evidence" value="ECO:0007669"/>
    <property type="project" value="InterPro"/>
</dbReference>
<protein>
    <submittedName>
        <fullName evidence="3">3'-5' exonuclease domain-containing protein</fullName>
    </submittedName>
</protein>
<evidence type="ECO:0000313" key="2">
    <source>
        <dbReference type="Proteomes" id="UP000887578"/>
    </source>
</evidence>
<dbReference type="PANTHER" id="PTHR47765">
    <property type="entry name" value="3'-5' EXONUCLEASE DOMAIN-CONTAINING PROTEIN"/>
    <property type="match status" value="1"/>
</dbReference>
<dbReference type="GO" id="GO:0003676">
    <property type="term" value="F:nucleic acid binding"/>
    <property type="evidence" value="ECO:0007669"/>
    <property type="project" value="InterPro"/>
</dbReference>
<dbReference type="InterPro" id="IPR012337">
    <property type="entry name" value="RNaseH-like_sf"/>
</dbReference>
<dbReference type="InterPro" id="IPR052408">
    <property type="entry name" value="Exonuclease_MUT-7-like"/>
</dbReference>
<evidence type="ECO:0000313" key="3">
    <source>
        <dbReference type="WBParaSite" id="PDA_v2.g25438.t1"/>
    </source>
</evidence>
<dbReference type="InterPro" id="IPR002562">
    <property type="entry name" value="3'-5'_exonuclease_dom"/>
</dbReference>
<dbReference type="Gene3D" id="3.30.420.10">
    <property type="entry name" value="Ribonuclease H-like superfamily/Ribonuclease H"/>
    <property type="match status" value="1"/>
</dbReference>
<dbReference type="WBParaSite" id="PDA_v2.g25438.t1">
    <property type="protein sequence ID" value="PDA_v2.g25438.t1"/>
    <property type="gene ID" value="PDA_v2.g25438"/>
</dbReference>
<dbReference type="Pfam" id="PF01612">
    <property type="entry name" value="DNA_pol_A_exo1"/>
    <property type="match status" value="1"/>
</dbReference>
<sequence>MNHLEREFIQKVPVESLPDLIDSESRKYGIKINVTSNKVYFAKIMKDLKQMLENGNREAFEKFAIDKLTHNGKFAYKADFVKLLVDDPKYAYCWAKYINLKKKIPEFIKKVKNLKIYEADAEAFIRRMNGVPLVDLDMAETCKVFNKSYKLITVATPTAMDNFLRTYFIQSKPEILGIDVESIPNNSQVSIIQLATKDWCCIIDVLLLSKHFSNKDWTKIFELIFHPSIIRIGFDFPSDYFLIGNTFSHVSPLMQSENGKGLCLKKLFDSIVKNPKAKNAVLHGRPFPSVSLSNASKAILGFDLDKNMQRSDWAQRPLTNKQKIYAVKDAVVVLLIKEKIENDLKKNLGPTQALIIVQDAFVSMKAEKDASIEKLTKTFGGVSI</sequence>
<dbReference type="Proteomes" id="UP000887578">
    <property type="component" value="Unplaced"/>
</dbReference>
<reference evidence="3" key="1">
    <citation type="submission" date="2022-11" db="UniProtKB">
        <authorList>
            <consortium name="WormBaseParasite"/>
        </authorList>
    </citation>
    <scope>IDENTIFICATION</scope>
</reference>
<feature type="domain" description="3'-5' exonuclease" evidence="1">
    <location>
        <begin position="175"/>
        <end position="344"/>
    </location>
</feature>
<dbReference type="SUPFAM" id="SSF53098">
    <property type="entry name" value="Ribonuclease H-like"/>
    <property type="match status" value="1"/>
</dbReference>
<keyword evidence="2" id="KW-1185">Reference proteome</keyword>